<proteinExistence type="predicted"/>
<accession>A0ABQ2M5W8</accession>
<evidence type="ECO:0000313" key="1">
    <source>
        <dbReference type="EMBL" id="GGO47600.1"/>
    </source>
</evidence>
<dbReference type="EMBL" id="BMNG01000008">
    <property type="protein sequence ID" value="GGO47600.1"/>
    <property type="molecule type" value="Genomic_DNA"/>
</dbReference>
<reference evidence="2" key="1">
    <citation type="journal article" date="2019" name="Int. J. Syst. Evol. Microbiol.">
        <title>The Global Catalogue of Microorganisms (GCM) 10K type strain sequencing project: providing services to taxonomists for standard genome sequencing and annotation.</title>
        <authorList>
            <consortium name="The Broad Institute Genomics Platform"/>
            <consortium name="The Broad Institute Genome Sequencing Center for Infectious Disease"/>
            <person name="Wu L."/>
            <person name="Ma J."/>
        </authorList>
    </citation>
    <scope>NUCLEOTIDE SEQUENCE [LARGE SCALE GENOMIC DNA]</scope>
    <source>
        <strain evidence="2">CGMCC 4.7349</strain>
    </source>
</reference>
<dbReference type="RefSeq" id="WP_189175072.1">
    <property type="nucleotide sequence ID" value="NZ_BMNG01000008.1"/>
</dbReference>
<organism evidence="1 2">
    <name type="scientific">Streptomyces lasiicapitis</name>
    <dbReference type="NCBI Taxonomy" id="1923961"/>
    <lineage>
        <taxon>Bacteria</taxon>
        <taxon>Bacillati</taxon>
        <taxon>Actinomycetota</taxon>
        <taxon>Actinomycetes</taxon>
        <taxon>Kitasatosporales</taxon>
        <taxon>Streptomycetaceae</taxon>
        <taxon>Streptomyces</taxon>
    </lineage>
</organism>
<name>A0ABQ2M5W8_9ACTN</name>
<protein>
    <recommendedName>
        <fullName evidence="3">SRPBCC family protein</fullName>
    </recommendedName>
</protein>
<comment type="caution">
    <text evidence="1">The sequence shown here is derived from an EMBL/GenBank/DDBJ whole genome shotgun (WGS) entry which is preliminary data.</text>
</comment>
<evidence type="ECO:0008006" key="3">
    <source>
        <dbReference type="Google" id="ProtNLM"/>
    </source>
</evidence>
<gene>
    <name evidence="1" type="ORF">GCM10012286_41270</name>
</gene>
<sequence length="168" mass="19327">MGLFSRFERVTHPPDDLAPPCTPEEVIEALLDLNGPDAPWTVRDADPEEGADLVADWHCADPAWRKYFHSATEDSVLQTRLRLMPGEHQVRSLDYQWQLPATSMSRSMYTSGRGQLRWASASWSIERGPDGKRRIKKTVEYDTADLKNHLRDTVLDMGWSWRARFSKL</sequence>
<keyword evidence="2" id="KW-1185">Reference proteome</keyword>
<evidence type="ECO:0000313" key="2">
    <source>
        <dbReference type="Proteomes" id="UP000656881"/>
    </source>
</evidence>
<dbReference type="Proteomes" id="UP000656881">
    <property type="component" value="Unassembled WGS sequence"/>
</dbReference>